<organism evidence="2 3">
    <name type="scientific">Phytophthora oleae</name>
    <dbReference type="NCBI Taxonomy" id="2107226"/>
    <lineage>
        <taxon>Eukaryota</taxon>
        <taxon>Sar</taxon>
        <taxon>Stramenopiles</taxon>
        <taxon>Oomycota</taxon>
        <taxon>Peronosporomycetes</taxon>
        <taxon>Peronosporales</taxon>
        <taxon>Peronosporaceae</taxon>
        <taxon>Phytophthora</taxon>
    </lineage>
</organism>
<evidence type="ECO:0000313" key="2">
    <source>
        <dbReference type="EMBL" id="KAL3659597.1"/>
    </source>
</evidence>
<dbReference type="Proteomes" id="UP001632037">
    <property type="component" value="Unassembled WGS sequence"/>
</dbReference>
<dbReference type="AlphaFoldDB" id="A0ABD3EYG3"/>
<feature type="region of interest" description="Disordered" evidence="1">
    <location>
        <begin position="81"/>
        <end position="101"/>
    </location>
</feature>
<accession>A0ABD3EYG3</accession>
<sequence length="212" mass="23269">MYGPGEYVFPVVYQLHSTLPTSFQLQFHPVGPFNAVHTQLGYVFHVCLNANQGVIVEAQQEIVIQEAVVPSRPLKGLQEAVPPTATHSLTPEGGLSSTLDKPAYSPGGSLRVRCCNTSHRPSRNSFTVSLRLFEDVNITVAPSKQGESSRLLCERNFQNAVDATTFELVLELPKAERSFSASFSDRRHRLTVESFTPNSSGVVKIDMALVIL</sequence>
<comment type="caution">
    <text evidence="2">The sequence shown here is derived from an EMBL/GenBank/DDBJ whole genome shotgun (WGS) entry which is preliminary data.</text>
</comment>
<proteinExistence type="predicted"/>
<reference evidence="2 3" key="1">
    <citation type="submission" date="2024-09" db="EMBL/GenBank/DDBJ databases">
        <title>Genome sequencing and assembly of Phytophthora oleae, isolate VK10A, causative agent of rot of olive drupes.</title>
        <authorList>
            <person name="Conti Taguali S."/>
            <person name="Riolo M."/>
            <person name="La Spada F."/>
            <person name="Cacciola S.O."/>
            <person name="Dionisio G."/>
        </authorList>
    </citation>
    <scope>NUCLEOTIDE SEQUENCE [LARGE SCALE GENOMIC DNA]</scope>
    <source>
        <strain evidence="2 3">VK10A</strain>
    </source>
</reference>
<feature type="compositionally biased region" description="Polar residues" evidence="1">
    <location>
        <begin position="85"/>
        <end position="99"/>
    </location>
</feature>
<protein>
    <submittedName>
        <fullName evidence="2">Uncharacterized protein</fullName>
    </submittedName>
</protein>
<dbReference type="EMBL" id="JBIMZQ010000045">
    <property type="protein sequence ID" value="KAL3659597.1"/>
    <property type="molecule type" value="Genomic_DNA"/>
</dbReference>
<gene>
    <name evidence="2" type="ORF">V7S43_015274</name>
</gene>
<keyword evidence="3" id="KW-1185">Reference proteome</keyword>
<evidence type="ECO:0000256" key="1">
    <source>
        <dbReference type="SAM" id="MobiDB-lite"/>
    </source>
</evidence>
<name>A0ABD3EYG3_9STRA</name>
<evidence type="ECO:0000313" key="3">
    <source>
        <dbReference type="Proteomes" id="UP001632037"/>
    </source>
</evidence>